<dbReference type="Proteomes" id="UP000023152">
    <property type="component" value="Unassembled WGS sequence"/>
</dbReference>
<dbReference type="InterPro" id="IPR000009">
    <property type="entry name" value="PP2A_PR55"/>
</dbReference>
<protein>
    <submittedName>
        <fullName evidence="4">Protein phosphatase PP2A regulatory subunit B</fullName>
    </submittedName>
</protein>
<dbReference type="PANTHER" id="PTHR11871">
    <property type="entry name" value="PROTEIN PHOSPHATASE PP2A REGULATORY SUBUNIT B"/>
    <property type="match status" value="1"/>
</dbReference>
<dbReference type="InterPro" id="IPR015943">
    <property type="entry name" value="WD40/YVTN_repeat-like_dom_sf"/>
</dbReference>
<evidence type="ECO:0000313" key="4">
    <source>
        <dbReference type="EMBL" id="ETO07163.1"/>
    </source>
</evidence>
<dbReference type="InterPro" id="IPR036322">
    <property type="entry name" value="WD40_repeat_dom_sf"/>
</dbReference>
<evidence type="ECO:0000256" key="1">
    <source>
        <dbReference type="ARBA" id="ARBA00022574"/>
    </source>
</evidence>
<evidence type="ECO:0000256" key="3">
    <source>
        <dbReference type="SAM" id="MobiDB-lite"/>
    </source>
</evidence>
<proteinExistence type="predicted"/>
<keyword evidence="1" id="KW-0853">WD repeat</keyword>
<feature type="region of interest" description="Disordered" evidence="3">
    <location>
        <begin position="1"/>
        <end position="27"/>
    </location>
</feature>
<dbReference type="Gene3D" id="2.130.10.10">
    <property type="entry name" value="YVTN repeat-like/Quinoprotein amine dehydrogenase"/>
    <property type="match status" value="1"/>
</dbReference>
<dbReference type="SUPFAM" id="SSF50978">
    <property type="entry name" value="WD40 repeat-like"/>
    <property type="match status" value="1"/>
</dbReference>
<feature type="compositionally biased region" description="Polar residues" evidence="3">
    <location>
        <begin position="1"/>
        <end position="15"/>
    </location>
</feature>
<keyword evidence="5" id="KW-1185">Reference proteome</keyword>
<dbReference type="OrthoDB" id="6274823at2759"/>
<gene>
    <name evidence="4" type="ORF">RFI_30232</name>
</gene>
<dbReference type="PRINTS" id="PR00600">
    <property type="entry name" value="PP2APR55"/>
</dbReference>
<dbReference type="EMBL" id="ASPP01026433">
    <property type="protein sequence ID" value="ETO07163.1"/>
    <property type="molecule type" value="Genomic_DNA"/>
</dbReference>
<feature type="compositionally biased region" description="Basic and acidic residues" evidence="3">
    <location>
        <begin position="112"/>
        <end position="125"/>
    </location>
</feature>
<comment type="caution">
    <text evidence="4">The sequence shown here is derived from an EMBL/GenBank/DDBJ whole genome shotgun (WGS) entry which is preliminary data.</text>
</comment>
<dbReference type="AlphaFoldDB" id="X6LYZ9"/>
<evidence type="ECO:0000256" key="2">
    <source>
        <dbReference type="ARBA" id="ARBA00022737"/>
    </source>
</evidence>
<name>X6LYZ9_RETFI</name>
<organism evidence="4 5">
    <name type="scientific">Reticulomyxa filosa</name>
    <dbReference type="NCBI Taxonomy" id="46433"/>
    <lineage>
        <taxon>Eukaryota</taxon>
        <taxon>Sar</taxon>
        <taxon>Rhizaria</taxon>
        <taxon>Retaria</taxon>
        <taxon>Foraminifera</taxon>
        <taxon>Monothalamids</taxon>
        <taxon>Reticulomyxidae</taxon>
        <taxon>Reticulomyxa</taxon>
    </lineage>
</organism>
<reference evidence="4 5" key="1">
    <citation type="journal article" date="2013" name="Curr. Biol.">
        <title>The Genome of the Foraminiferan Reticulomyxa filosa.</title>
        <authorList>
            <person name="Glockner G."/>
            <person name="Hulsmann N."/>
            <person name="Schleicher M."/>
            <person name="Noegel A.A."/>
            <person name="Eichinger L."/>
            <person name="Gallinger C."/>
            <person name="Pawlowski J."/>
            <person name="Sierra R."/>
            <person name="Euteneuer U."/>
            <person name="Pillet L."/>
            <person name="Moustafa A."/>
            <person name="Platzer M."/>
            <person name="Groth M."/>
            <person name="Szafranski K."/>
            <person name="Schliwa M."/>
        </authorList>
    </citation>
    <scope>NUCLEOTIDE SEQUENCE [LARGE SCALE GENOMIC DNA]</scope>
</reference>
<dbReference type="GO" id="GO:0000159">
    <property type="term" value="C:protein phosphatase type 2A complex"/>
    <property type="evidence" value="ECO:0007669"/>
    <property type="project" value="InterPro"/>
</dbReference>
<keyword evidence="2" id="KW-0677">Repeat</keyword>
<evidence type="ECO:0000313" key="5">
    <source>
        <dbReference type="Proteomes" id="UP000023152"/>
    </source>
</evidence>
<accession>X6LYZ9</accession>
<sequence>MSTATGNQTPSTSVRELTPPPPLYEFTKSKETETGLWAPYQVFFTAEPPDTQPADIITASAFSHDGEHIAIGDKGGRIWIYSTDDGRNACKPWDRQMLRNKFSIFKDAEEIKTSRTEERGRSNRNDEDEENMYANKGTKDNSENNPQSQLSATPSHMLYDFYGQFQSHQPGFDYLKSLEIEERINCISWCRTGMNYLMNFFWISGKTPSRSHKQIMAIDKTIKLWKVFEKSLVRYSGHSSYEAYQERKQHEASMSSIYVPDVQSQEVITAAISRRVYSNGHNLDVSPDCETFISCDDLRINLWHLDSPNDSYLLCDRKPDDMEELRETITSAFLHPQHCGLMAYTFCTEQQTKYFICFSFQKKIKPFQYKKERVEEIQYYVIFEPMQKLKGCKSALCLKQHAMSCRGIFIPTFAQAYVMDASPASLALII</sequence>
<dbReference type="GO" id="GO:0019888">
    <property type="term" value="F:protein phosphatase regulator activity"/>
    <property type="evidence" value="ECO:0007669"/>
    <property type="project" value="InterPro"/>
</dbReference>
<feature type="region of interest" description="Disordered" evidence="3">
    <location>
        <begin position="112"/>
        <end position="150"/>
    </location>
</feature>